<comment type="caution">
    <text evidence="2">The sequence shown here is derived from an EMBL/GenBank/DDBJ whole genome shotgun (WGS) entry which is preliminary data.</text>
</comment>
<dbReference type="Proteomes" id="UP001367508">
    <property type="component" value="Unassembled WGS sequence"/>
</dbReference>
<proteinExistence type="predicted"/>
<accession>A0AAN9R948</accession>
<name>A0AAN9R948_CANGL</name>
<gene>
    <name evidence="2" type="ORF">VNO77_05955</name>
</gene>
<feature type="transmembrane region" description="Helical" evidence="1">
    <location>
        <begin position="34"/>
        <end position="53"/>
    </location>
</feature>
<evidence type="ECO:0000313" key="2">
    <source>
        <dbReference type="EMBL" id="KAK7363797.1"/>
    </source>
</evidence>
<reference evidence="2 3" key="1">
    <citation type="submission" date="2024-01" db="EMBL/GenBank/DDBJ databases">
        <title>The genomes of 5 underutilized Papilionoideae crops provide insights into root nodulation and disease resistanc.</title>
        <authorList>
            <person name="Jiang F."/>
        </authorList>
    </citation>
    <scope>NUCLEOTIDE SEQUENCE [LARGE SCALE GENOMIC DNA]</scope>
    <source>
        <strain evidence="2">LVBAO_FW01</strain>
        <tissue evidence="2">Leaves</tissue>
    </source>
</reference>
<dbReference type="AlphaFoldDB" id="A0AAN9R948"/>
<protein>
    <submittedName>
        <fullName evidence="2">Uncharacterized protein</fullName>
    </submittedName>
</protein>
<keyword evidence="1" id="KW-0812">Transmembrane</keyword>
<keyword evidence="1" id="KW-0472">Membrane</keyword>
<dbReference type="EMBL" id="JAYMYQ010000001">
    <property type="protein sequence ID" value="KAK7363797.1"/>
    <property type="molecule type" value="Genomic_DNA"/>
</dbReference>
<keyword evidence="3" id="KW-1185">Reference proteome</keyword>
<keyword evidence="1" id="KW-1133">Transmembrane helix</keyword>
<evidence type="ECO:0000313" key="3">
    <source>
        <dbReference type="Proteomes" id="UP001367508"/>
    </source>
</evidence>
<feature type="transmembrane region" description="Helical" evidence="1">
    <location>
        <begin position="59"/>
        <end position="77"/>
    </location>
</feature>
<organism evidence="2 3">
    <name type="scientific">Canavalia gladiata</name>
    <name type="common">Sword bean</name>
    <name type="synonym">Dolichos gladiatus</name>
    <dbReference type="NCBI Taxonomy" id="3824"/>
    <lineage>
        <taxon>Eukaryota</taxon>
        <taxon>Viridiplantae</taxon>
        <taxon>Streptophyta</taxon>
        <taxon>Embryophyta</taxon>
        <taxon>Tracheophyta</taxon>
        <taxon>Spermatophyta</taxon>
        <taxon>Magnoliopsida</taxon>
        <taxon>eudicotyledons</taxon>
        <taxon>Gunneridae</taxon>
        <taxon>Pentapetalae</taxon>
        <taxon>rosids</taxon>
        <taxon>fabids</taxon>
        <taxon>Fabales</taxon>
        <taxon>Fabaceae</taxon>
        <taxon>Papilionoideae</taxon>
        <taxon>50 kb inversion clade</taxon>
        <taxon>NPAAA clade</taxon>
        <taxon>indigoferoid/millettioid clade</taxon>
        <taxon>Phaseoleae</taxon>
        <taxon>Canavalia</taxon>
    </lineage>
</organism>
<evidence type="ECO:0000256" key="1">
    <source>
        <dbReference type="SAM" id="Phobius"/>
    </source>
</evidence>
<sequence length="78" mass="9017">MMTKLGDWSELNSQNYPVAVALYIDDKRGGYKACGLRIIVIQWLLLASGSWWLEDHHVSLFLMFHVWAAIVLCFMFVP</sequence>